<dbReference type="EMBL" id="CP036276">
    <property type="protein sequence ID" value="QDU42553.1"/>
    <property type="molecule type" value="Genomic_DNA"/>
</dbReference>
<feature type="binding site" evidence="1">
    <location>
        <position position="128"/>
    </location>
    <ligand>
        <name>Mg(2+)</name>
        <dbReference type="ChEBI" id="CHEBI:18420"/>
    </ligand>
</feature>
<reference evidence="2 3" key="1">
    <citation type="submission" date="2019-02" db="EMBL/GenBank/DDBJ databases">
        <title>Deep-cultivation of Planctomycetes and their phenomic and genomic characterization uncovers novel biology.</title>
        <authorList>
            <person name="Wiegand S."/>
            <person name="Jogler M."/>
            <person name="Boedeker C."/>
            <person name="Pinto D."/>
            <person name="Vollmers J."/>
            <person name="Rivas-Marin E."/>
            <person name="Kohn T."/>
            <person name="Peeters S.H."/>
            <person name="Heuer A."/>
            <person name="Rast P."/>
            <person name="Oberbeckmann S."/>
            <person name="Bunk B."/>
            <person name="Jeske O."/>
            <person name="Meyerdierks A."/>
            <person name="Storesund J.E."/>
            <person name="Kallscheuer N."/>
            <person name="Luecker S."/>
            <person name="Lage O.M."/>
            <person name="Pohl T."/>
            <person name="Merkel B.J."/>
            <person name="Hornburger P."/>
            <person name="Mueller R.-W."/>
            <person name="Bruemmer F."/>
            <person name="Labrenz M."/>
            <person name="Spormann A.M."/>
            <person name="Op den Camp H."/>
            <person name="Overmann J."/>
            <person name="Amann R."/>
            <person name="Jetten M.S.M."/>
            <person name="Mascher T."/>
            <person name="Medema M.H."/>
            <person name="Devos D.P."/>
            <person name="Kaster A.-K."/>
            <person name="Ovreas L."/>
            <person name="Rohde M."/>
            <person name="Galperin M.Y."/>
            <person name="Jogler C."/>
        </authorList>
    </citation>
    <scope>NUCLEOTIDE SEQUENCE [LARGE SCALE GENOMIC DNA]</scope>
    <source>
        <strain evidence="2 3">Mal52</strain>
    </source>
</reference>
<protein>
    <submittedName>
        <fullName evidence="2">4-hydroxy-4-methyl-2-oxoglutarate aldolase</fullName>
    </submittedName>
</protein>
<comment type="cofactor">
    <cofactor evidence="1">
        <name>Mg(2+)</name>
        <dbReference type="ChEBI" id="CHEBI:18420"/>
    </cofactor>
</comment>
<evidence type="ECO:0000313" key="3">
    <source>
        <dbReference type="Proteomes" id="UP000319383"/>
    </source>
</evidence>
<dbReference type="OrthoDB" id="9784786at2"/>
<organism evidence="2 3">
    <name type="scientific">Symmachiella dynata</name>
    <dbReference type="NCBI Taxonomy" id="2527995"/>
    <lineage>
        <taxon>Bacteria</taxon>
        <taxon>Pseudomonadati</taxon>
        <taxon>Planctomycetota</taxon>
        <taxon>Planctomycetia</taxon>
        <taxon>Planctomycetales</taxon>
        <taxon>Planctomycetaceae</taxon>
        <taxon>Symmachiella</taxon>
    </lineage>
</organism>
<dbReference type="Proteomes" id="UP000319383">
    <property type="component" value="Chromosome"/>
</dbReference>
<dbReference type="PANTHER" id="PTHR33254:SF16">
    <property type="entry name" value="BLR3842 PROTEIN"/>
    <property type="match status" value="1"/>
</dbReference>
<dbReference type="SUPFAM" id="SSF89562">
    <property type="entry name" value="RraA-like"/>
    <property type="match status" value="1"/>
</dbReference>
<keyword evidence="3" id="KW-1185">Reference proteome</keyword>
<dbReference type="GO" id="GO:0046872">
    <property type="term" value="F:metal ion binding"/>
    <property type="evidence" value="ECO:0007669"/>
    <property type="project" value="UniProtKB-KW"/>
</dbReference>
<feature type="binding site" evidence="1">
    <location>
        <begin position="105"/>
        <end position="108"/>
    </location>
    <ligand>
        <name>substrate</name>
    </ligand>
</feature>
<evidence type="ECO:0000256" key="1">
    <source>
        <dbReference type="PIRSR" id="PIRSR605493-1"/>
    </source>
</evidence>
<feature type="binding site" evidence="1">
    <location>
        <position position="127"/>
    </location>
    <ligand>
        <name>substrate</name>
    </ligand>
</feature>
<dbReference type="PANTHER" id="PTHR33254">
    <property type="entry name" value="4-HYDROXY-4-METHYL-2-OXOGLUTARATE ALDOLASE 3-RELATED"/>
    <property type="match status" value="1"/>
</dbReference>
<keyword evidence="1" id="KW-0460">Magnesium</keyword>
<gene>
    <name evidence="2" type="primary">proA_2</name>
    <name evidence="2" type="ORF">Mal52_10160</name>
</gene>
<sequence>MPEQITISDETWELLKTPSTATLTTVLAKKGLWNTFLTGVQPLAAGQRMAGRAFTLRYIPSREDLDTSLNFDNLTDPQRLAIEKVGPGEILVIDARGDERGGTMGAILATRMQVRGAAGVVTDGAFRDSPVIAQCGMPAYARSAHAATNKTIHHPCDFQLPIACAGVAVYPGDVLIGDDEGVVVIPPHLAEEVAREAAAQEHREDFIIDKIRSGASLVGTYPMDERTQAEYEQTLRDQ</sequence>
<keyword evidence="1" id="KW-0479">Metal-binding</keyword>
<dbReference type="Gene3D" id="3.50.30.40">
    <property type="entry name" value="Ribonuclease E inhibitor RraA/RraA-like"/>
    <property type="match status" value="1"/>
</dbReference>
<dbReference type="AlphaFoldDB" id="A0A517ZJE5"/>
<dbReference type="Pfam" id="PF03737">
    <property type="entry name" value="RraA-like"/>
    <property type="match status" value="1"/>
</dbReference>
<dbReference type="KEGG" id="sdyn:Mal52_10160"/>
<accession>A0A517ZJE5</accession>
<proteinExistence type="predicted"/>
<dbReference type="NCBIfam" id="NF006093">
    <property type="entry name" value="PRK08245.1"/>
    <property type="match status" value="1"/>
</dbReference>
<dbReference type="InterPro" id="IPR005493">
    <property type="entry name" value="RraA/RraA-like"/>
</dbReference>
<dbReference type="RefSeq" id="WP_145374589.1">
    <property type="nucleotide sequence ID" value="NZ_CP036270.1"/>
</dbReference>
<name>A0A517ZJE5_9PLAN</name>
<dbReference type="InterPro" id="IPR036704">
    <property type="entry name" value="RraA/RraA-like_sf"/>
</dbReference>
<dbReference type="CDD" id="cd16841">
    <property type="entry name" value="RraA_family"/>
    <property type="match status" value="1"/>
</dbReference>
<evidence type="ECO:0000313" key="2">
    <source>
        <dbReference type="EMBL" id="QDU42553.1"/>
    </source>
</evidence>